<dbReference type="GO" id="GO:0046872">
    <property type="term" value="F:metal ion binding"/>
    <property type="evidence" value="ECO:0007669"/>
    <property type="project" value="UniProtKB-KW"/>
</dbReference>
<keyword evidence="3 4" id="KW-0436">Ligase</keyword>
<keyword evidence="3" id="KW-0479">Metal-binding</keyword>
<accession>A0A1G4VE85</accession>
<feature type="domain" description="DNA/pantothenate metabolism flavoprotein C-terminal" evidence="6">
    <location>
        <begin position="189"/>
        <end position="399"/>
    </location>
</feature>
<dbReference type="InterPro" id="IPR003382">
    <property type="entry name" value="Flavoprotein"/>
</dbReference>
<evidence type="ECO:0000256" key="3">
    <source>
        <dbReference type="HAMAP-Rule" id="MF_02225"/>
    </source>
</evidence>
<keyword evidence="3 4" id="KW-0288">FMN</keyword>
<evidence type="ECO:0000256" key="2">
    <source>
        <dbReference type="ARBA" id="ARBA00023239"/>
    </source>
</evidence>
<dbReference type="InterPro" id="IPR005252">
    <property type="entry name" value="CoaBC"/>
</dbReference>
<dbReference type="SUPFAM" id="SSF52507">
    <property type="entry name" value="Homo-oligomeric flavin-containing Cys decarboxylases, HFCD"/>
    <property type="match status" value="1"/>
</dbReference>
<reference evidence="7 8" key="1">
    <citation type="submission" date="2016-10" db="EMBL/GenBank/DDBJ databases">
        <authorList>
            <person name="de Groot N.N."/>
        </authorList>
    </citation>
    <scope>NUCLEOTIDE SEQUENCE [LARGE SCALE GENOMIC DNA]</scope>
    <source>
        <strain evidence="7 8">CGMCC 1.3801</strain>
    </source>
</reference>
<dbReference type="RefSeq" id="WP_023576409.1">
    <property type="nucleotide sequence ID" value="NZ_CBCSBQ010000022.1"/>
</dbReference>
<evidence type="ECO:0000313" key="8">
    <source>
        <dbReference type="Proteomes" id="UP000182124"/>
    </source>
</evidence>
<dbReference type="GO" id="GO:0015937">
    <property type="term" value="P:coenzyme A biosynthetic process"/>
    <property type="evidence" value="ECO:0007669"/>
    <property type="project" value="UniProtKB-UniRule"/>
</dbReference>
<dbReference type="NCBIfam" id="TIGR00521">
    <property type="entry name" value="coaBC_dfp"/>
    <property type="match status" value="1"/>
</dbReference>
<dbReference type="PANTHER" id="PTHR14359:SF6">
    <property type="entry name" value="PHOSPHOPANTOTHENOYLCYSTEINE DECARBOXYLASE"/>
    <property type="match status" value="1"/>
</dbReference>
<feature type="binding site" evidence="3">
    <location>
        <position position="293"/>
    </location>
    <ligand>
        <name>CTP</name>
        <dbReference type="ChEBI" id="CHEBI:37563"/>
    </ligand>
</feature>
<evidence type="ECO:0000256" key="4">
    <source>
        <dbReference type="RuleBase" id="RU364078"/>
    </source>
</evidence>
<dbReference type="InterPro" id="IPR007085">
    <property type="entry name" value="DNA/pantothenate-metab_flavo_C"/>
</dbReference>
<evidence type="ECO:0000259" key="6">
    <source>
        <dbReference type="Pfam" id="PF04127"/>
    </source>
</evidence>
<comment type="catalytic activity">
    <reaction evidence="3 4">
        <text>(R)-4'-phosphopantothenate + L-cysteine + CTP = N-[(R)-4-phosphopantothenoyl]-L-cysteine + CMP + diphosphate + H(+)</text>
        <dbReference type="Rhea" id="RHEA:19397"/>
        <dbReference type="ChEBI" id="CHEBI:10986"/>
        <dbReference type="ChEBI" id="CHEBI:15378"/>
        <dbReference type="ChEBI" id="CHEBI:33019"/>
        <dbReference type="ChEBI" id="CHEBI:35235"/>
        <dbReference type="ChEBI" id="CHEBI:37563"/>
        <dbReference type="ChEBI" id="CHEBI:59458"/>
        <dbReference type="ChEBI" id="CHEBI:60377"/>
        <dbReference type="EC" id="6.3.2.5"/>
    </reaction>
</comment>
<protein>
    <recommendedName>
        <fullName evidence="3">Coenzyme A biosynthesis bifunctional protein CoaBC</fullName>
    </recommendedName>
    <alternativeName>
        <fullName evidence="3">DNA/pantothenate metabolism flavoprotein</fullName>
    </alternativeName>
    <alternativeName>
        <fullName evidence="3">Phosphopantothenoylcysteine synthetase/decarboxylase</fullName>
        <shortName evidence="3">PPCS-PPCDC</shortName>
    </alternativeName>
    <domain>
        <recommendedName>
            <fullName evidence="3">Phosphopantothenoylcysteine decarboxylase</fullName>
            <shortName evidence="3">PPC decarboxylase</shortName>
            <shortName evidence="3">PPC-DC</shortName>
            <ecNumber evidence="3">4.1.1.36</ecNumber>
        </recommendedName>
        <alternativeName>
            <fullName evidence="3">CoaC</fullName>
        </alternativeName>
    </domain>
    <domain>
        <recommendedName>
            <fullName evidence="3">Phosphopantothenate--cysteine ligase</fullName>
            <ecNumber evidence="3">6.3.2.5</ecNumber>
        </recommendedName>
        <alternativeName>
            <fullName evidence="3">CoaB</fullName>
        </alternativeName>
        <alternativeName>
            <fullName evidence="3">Phosphopantothenoylcysteine synthetase</fullName>
            <shortName evidence="3">PPC synthetase</shortName>
            <shortName evidence="3">PPC-S</shortName>
        </alternativeName>
    </domain>
</protein>
<dbReference type="STRING" id="329186.SAMN02927925_00816"/>
<dbReference type="InterPro" id="IPR036551">
    <property type="entry name" value="Flavin_trans-like"/>
</dbReference>
<dbReference type="Gene3D" id="3.40.50.1950">
    <property type="entry name" value="Flavin prenyltransferase-like"/>
    <property type="match status" value="1"/>
</dbReference>
<evidence type="ECO:0000259" key="5">
    <source>
        <dbReference type="Pfam" id="PF02441"/>
    </source>
</evidence>
<feature type="domain" description="Flavoprotein" evidence="5">
    <location>
        <begin position="7"/>
        <end position="179"/>
    </location>
</feature>
<dbReference type="GO" id="GO:0010181">
    <property type="term" value="F:FMN binding"/>
    <property type="evidence" value="ECO:0007669"/>
    <property type="project" value="UniProtKB-UniRule"/>
</dbReference>
<dbReference type="Pfam" id="PF02441">
    <property type="entry name" value="Flavoprotein"/>
    <property type="match status" value="1"/>
</dbReference>
<keyword evidence="3" id="KW-0511">Multifunctional enzyme</keyword>
<name>A0A1G4VE85_9FLAO</name>
<dbReference type="UniPathway" id="UPA00241">
    <property type="reaction ID" value="UER00353"/>
</dbReference>
<dbReference type="AlphaFoldDB" id="A0A1G4VE85"/>
<dbReference type="Proteomes" id="UP000182124">
    <property type="component" value="Unassembled WGS sequence"/>
</dbReference>
<dbReference type="HAMAP" id="MF_02225">
    <property type="entry name" value="CoaBC"/>
    <property type="match status" value="1"/>
</dbReference>
<comment type="pathway">
    <text evidence="3 4">Cofactor biosynthesis; coenzyme A biosynthesis; CoA from (R)-pantothenate: step 2/5.</text>
</comment>
<feature type="region of interest" description="Phosphopantothenate--cysteine ligase" evidence="3">
    <location>
        <begin position="194"/>
        <end position="402"/>
    </location>
</feature>
<evidence type="ECO:0000313" key="7">
    <source>
        <dbReference type="EMBL" id="SCX05423.1"/>
    </source>
</evidence>
<dbReference type="eggNOG" id="COG0452">
    <property type="taxonomic scope" value="Bacteria"/>
</dbReference>
<keyword evidence="1 3" id="KW-0210">Decarboxylase</keyword>
<dbReference type="Gene3D" id="3.40.50.10300">
    <property type="entry name" value="CoaB-like"/>
    <property type="match status" value="1"/>
</dbReference>
<comment type="pathway">
    <text evidence="3 4">Cofactor biosynthesis; coenzyme A biosynthesis; CoA from (R)-pantothenate: step 3/5.</text>
</comment>
<sequence length="402" mass="43844">MSVLSGKKVLLGVSGGIAAYKTATLVRLLIKAGAQVQVIMTPASKDFVTPLTLSTLSKNPVYSTFLSEEGENAEWNNHVDFALWADLMVIAPATANTLSKMVNGNCDNLLIATYLSAKCPVYFAPAMDLDMYKHSSTLASFKALRDFGNIIIPAETGELASGLSGEGRMAEPENIVAFLEKDLESKLPLKGRKILVTAGPTYEAIDPVRFIGNHSTGKMGFDIAKAVADLGAEVILVSGPTHLQLKHSLVTIERVTSAQEMYEVCHRYFNEMDVAVAAAAVADYRPKNVASQKIKKKDDTLSVELEKTKDILASLGEIKKQQFLIGFALETENEIEHAKQKIQKKNLDLIVLNSLNDEGAGFGKSTNKVTFIDKNFSMEPMNLKSKEEVAQDIVNKIVEHYA</sequence>
<comment type="cofactor">
    <cofactor evidence="3">
        <name>Mg(2+)</name>
        <dbReference type="ChEBI" id="CHEBI:18420"/>
    </cofactor>
</comment>
<dbReference type="GO" id="GO:0071513">
    <property type="term" value="C:phosphopantothenoylcysteine decarboxylase complex"/>
    <property type="evidence" value="ECO:0007669"/>
    <property type="project" value="TreeGrafter"/>
</dbReference>
<proteinExistence type="inferred from homology"/>
<dbReference type="SUPFAM" id="SSF102645">
    <property type="entry name" value="CoaB-like"/>
    <property type="match status" value="1"/>
</dbReference>
<comment type="catalytic activity">
    <reaction evidence="3 4">
        <text>N-[(R)-4-phosphopantothenoyl]-L-cysteine + H(+) = (R)-4'-phosphopantetheine + CO2</text>
        <dbReference type="Rhea" id="RHEA:16793"/>
        <dbReference type="ChEBI" id="CHEBI:15378"/>
        <dbReference type="ChEBI" id="CHEBI:16526"/>
        <dbReference type="ChEBI" id="CHEBI:59458"/>
        <dbReference type="ChEBI" id="CHEBI:61723"/>
        <dbReference type="EC" id="4.1.1.36"/>
    </reaction>
</comment>
<feature type="binding site" evidence="3">
    <location>
        <position position="345"/>
    </location>
    <ligand>
        <name>CTP</name>
        <dbReference type="ChEBI" id="CHEBI:37563"/>
    </ligand>
</feature>
<gene>
    <name evidence="3" type="primary">coaBC</name>
    <name evidence="7" type="ORF">SAMN02927925_00816</name>
</gene>
<dbReference type="EC" id="6.3.2.5" evidence="3"/>
<keyword evidence="3" id="KW-0460">Magnesium</keyword>
<keyword evidence="2 3" id="KW-0456">Lyase</keyword>
<dbReference type="GO" id="GO:0004632">
    <property type="term" value="F:phosphopantothenate--cysteine ligase activity"/>
    <property type="evidence" value="ECO:0007669"/>
    <property type="project" value="UniProtKB-UniRule"/>
</dbReference>
<comment type="function">
    <text evidence="3">Catalyzes two sequential steps in the biosynthesis of coenzyme A. In the first step cysteine is conjugated to 4'-phosphopantothenate to form 4-phosphopantothenoylcysteine. In the second step the latter compound is decarboxylated to form 4'-phosphopantotheine.</text>
</comment>
<evidence type="ECO:0000256" key="1">
    <source>
        <dbReference type="ARBA" id="ARBA00022793"/>
    </source>
</evidence>
<dbReference type="EMBL" id="FMTY01000002">
    <property type="protein sequence ID" value="SCX05423.1"/>
    <property type="molecule type" value="Genomic_DNA"/>
</dbReference>
<feature type="binding site" evidence="3">
    <location>
        <position position="327"/>
    </location>
    <ligand>
        <name>CTP</name>
        <dbReference type="ChEBI" id="CHEBI:37563"/>
    </ligand>
</feature>
<feature type="region of interest" description="Phosphopantothenoylcysteine decarboxylase" evidence="3">
    <location>
        <begin position="1"/>
        <end position="193"/>
    </location>
</feature>
<comment type="similarity">
    <text evidence="3 4">In the C-terminal section; belongs to the PPC synthetase family.</text>
</comment>
<comment type="caution">
    <text evidence="3">Lacks conserved residue(s) required for the propagation of feature annotation.</text>
</comment>
<organism evidence="7 8">
    <name type="scientific">Flavobacterium saliperosum</name>
    <dbReference type="NCBI Taxonomy" id="329186"/>
    <lineage>
        <taxon>Bacteria</taxon>
        <taxon>Pseudomonadati</taxon>
        <taxon>Bacteroidota</taxon>
        <taxon>Flavobacteriia</taxon>
        <taxon>Flavobacteriales</taxon>
        <taxon>Flavobacteriaceae</taxon>
        <taxon>Flavobacterium</taxon>
    </lineage>
</organism>
<dbReference type="GO" id="GO:0015941">
    <property type="term" value="P:pantothenate catabolic process"/>
    <property type="evidence" value="ECO:0007669"/>
    <property type="project" value="InterPro"/>
</dbReference>
<dbReference type="EC" id="4.1.1.36" evidence="3"/>
<comment type="function">
    <text evidence="4">Catalyzes two steps in the biosynthesis of coenzyme A. In the first step cysteine is conjugated to 4'-phosphopantothenate to form 4-phosphopantothenoylcysteine, in the latter compound is decarboxylated to form 4'-phosphopantotheine.</text>
</comment>
<comment type="similarity">
    <text evidence="3 4">In the N-terminal section; belongs to the HFCD (homo-oligomeric flavin containing Cys decarboxylase) superfamily.</text>
</comment>
<comment type="cofactor">
    <cofactor evidence="3">
        <name>FMN</name>
        <dbReference type="ChEBI" id="CHEBI:58210"/>
    </cofactor>
    <text evidence="3">Binds 1 FMN per subunit.</text>
</comment>
<dbReference type="Pfam" id="PF04127">
    <property type="entry name" value="DFP"/>
    <property type="match status" value="1"/>
</dbReference>
<keyword evidence="3 4" id="KW-0285">Flavoprotein</keyword>
<dbReference type="PANTHER" id="PTHR14359">
    <property type="entry name" value="HOMO-OLIGOMERIC FLAVIN CONTAINING CYS DECARBOXYLASE FAMILY"/>
    <property type="match status" value="1"/>
</dbReference>
<dbReference type="GO" id="GO:0004633">
    <property type="term" value="F:phosphopantothenoylcysteine decarboxylase activity"/>
    <property type="evidence" value="ECO:0007669"/>
    <property type="project" value="UniProtKB-UniRule"/>
</dbReference>
<feature type="binding site" evidence="3">
    <location>
        <position position="283"/>
    </location>
    <ligand>
        <name>CTP</name>
        <dbReference type="ChEBI" id="CHEBI:37563"/>
    </ligand>
</feature>
<feature type="binding site" evidence="3">
    <location>
        <position position="341"/>
    </location>
    <ligand>
        <name>CTP</name>
        <dbReference type="ChEBI" id="CHEBI:37563"/>
    </ligand>
</feature>
<dbReference type="InterPro" id="IPR035929">
    <property type="entry name" value="CoaB-like_sf"/>
</dbReference>